<organism evidence="1 2">
    <name type="scientific">Hibiscus sabdariffa</name>
    <name type="common">roselle</name>
    <dbReference type="NCBI Taxonomy" id="183260"/>
    <lineage>
        <taxon>Eukaryota</taxon>
        <taxon>Viridiplantae</taxon>
        <taxon>Streptophyta</taxon>
        <taxon>Embryophyta</taxon>
        <taxon>Tracheophyta</taxon>
        <taxon>Spermatophyta</taxon>
        <taxon>Magnoliopsida</taxon>
        <taxon>eudicotyledons</taxon>
        <taxon>Gunneridae</taxon>
        <taxon>Pentapetalae</taxon>
        <taxon>rosids</taxon>
        <taxon>malvids</taxon>
        <taxon>Malvales</taxon>
        <taxon>Malvaceae</taxon>
        <taxon>Malvoideae</taxon>
        <taxon>Hibiscus</taxon>
    </lineage>
</organism>
<evidence type="ECO:0000313" key="2">
    <source>
        <dbReference type="Proteomes" id="UP001472677"/>
    </source>
</evidence>
<sequence>MVENLVDDQLDPATAQTLTSQDFQSTTSLGYDNGGVKMLDGSRVSTRIVEDVESSGKDGNDVVVVDINFPNHVRDKLESSVEEYCGMGIDANSGIANGVVSSTSCKGTNSIVCLDEESSDATSNGGINIDKKVGVVSTRTERTQASENGLQFVILETVIEGSTMASHSGRMNGNEVNGQGVVKATVGDMSISVVPLDANQPIHIWPSVVFTKKGKHEAVNIVEDGSTTETSFIVADL</sequence>
<dbReference type="Proteomes" id="UP001472677">
    <property type="component" value="Unassembled WGS sequence"/>
</dbReference>
<accession>A0ABR2FD40</accession>
<proteinExistence type="predicted"/>
<protein>
    <submittedName>
        <fullName evidence="1">Uncharacterized protein</fullName>
    </submittedName>
</protein>
<reference evidence="1 2" key="1">
    <citation type="journal article" date="2024" name="G3 (Bethesda)">
        <title>Genome assembly of Hibiscus sabdariffa L. provides insights into metabolisms of medicinal natural products.</title>
        <authorList>
            <person name="Kim T."/>
        </authorList>
    </citation>
    <scope>NUCLEOTIDE SEQUENCE [LARGE SCALE GENOMIC DNA]</scope>
    <source>
        <strain evidence="1">TK-2024</strain>
        <tissue evidence="1">Old leaves</tissue>
    </source>
</reference>
<gene>
    <name evidence="1" type="ORF">V6N12_069172</name>
</gene>
<name>A0ABR2FD40_9ROSI</name>
<evidence type="ECO:0000313" key="1">
    <source>
        <dbReference type="EMBL" id="KAK8578828.1"/>
    </source>
</evidence>
<dbReference type="EMBL" id="JBBPBM010000006">
    <property type="protein sequence ID" value="KAK8578828.1"/>
    <property type="molecule type" value="Genomic_DNA"/>
</dbReference>
<comment type="caution">
    <text evidence="1">The sequence shown here is derived from an EMBL/GenBank/DDBJ whole genome shotgun (WGS) entry which is preliminary data.</text>
</comment>
<keyword evidence="2" id="KW-1185">Reference proteome</keyword>